<organism evidence="1 2">
    <name type="scientific">Spirosoma terrae</name>
    <dbReference type="NCBI Taxonomy" id="1968276"/>
    <lineage>
        <taxon>Bacteria</taxon>
        <taxon>Pseudomonadati</taxon>
        <taxon>Bacteroidota</taxon>
        <taxon>Cytophagia</taxon>
        <taxon>Cytophagales</taxon>
        <taxon>Cytophagaceae</taxon>
        <taxon>Spirosoma</taxon>
    </lineage>
</organism>
<dbReference type="PANTHER" id="PTHR37816:SF3">
    <property type="entry name" value="MODULATES DNA TOPOLOGY"/>
    <property type="match status" value="1"/>
</dbReference>
<dbReference type="InterPro" id="IPR052922">
    <property type="entry name" value="Cytidylate_Kinase-2"/>
</dbReference>
<dbReference type="EMBL" id="JAAFZH010000001">
    <property type="protein sequence ID" value="NDU93873.1"/>
    <property type="molecule type" value="Genomic_DNA"/>
</dbReference>
<dbReference type="InterPro" id="IPR027417">
    <property type="entry name" value="P-loop_NTPase"/>
</dbReference>
<sequence length="175" mass="20207">MKRIVILGSGGAGKSTLSRQLGHLLNLPVIHLDAILWQPSWVLVDKPTQQSLQQQLISQSEWIIDVNYGSTLPIRLAASDTVIFLDYSRWVCVWRAVKRIVSYYGRVRPDMAAGCPEHWDWLFIRWILLYAETHRPKVLAVINQYRAERQVFILKKPSDAKHFLQQLTSNHTHPA</sequence>
<proteinExistence type="predicted"/>
<reference evidence="1 2" key="1">
    <citation type="submission" date="2020-02" db="EMBL/GenBank/DDBJ databases">
        <title>Draft genome sequence of two Spirosoma agri KCTC 52727 and Spirosoma terrae KCTC 52035.</title>
        <authorList>
            <person name="Rojas J."/>
            <person name="Ambika Manirajan B."/>
            <person name="Suarez C."/>
            <person name="Ratering S."/>
            <person name="Schnell S."/>
        </authorList>
    </citation>
    <scope>NUCLEOTIDE SEQUENCE [LARGE SCALE GENOMIC DNA]</scope>
    <source>
        <strain evidence="1 2">KCTC 52035</strain>
    </source>
</reference>
<evidence type="ECO:0000313" key="2">
    <source>
        <dbReference type="Proteomes" id="UP000474175"/>
    </source>
</evidence>
<dbReference type="SUPFAM" id="SSF52540">
    <property type="entry name" value="P-loop containing nucleoside triphosphate hydrolases"/>
    <property type="match status" value="1"/>
</dbReference>
<keyword evidence="2" id="KW-1185">Reference proteome</keyword>
<dbReference type="Gene3D" id="3.40.50.300">
    <property type="entry name" value="P-loop containing nucleotide triphosphate hydrolases"/>
    <property type="match status" value="1"/>
</dbReference>
<dbReference type="RefSeq" id="WP_163942637.1">
    <property type="nucleotide sequence ID" value="NZ_JAAFZH010000001.1"/>
</dbReference>
<dbReference type="AlphaFoldDB" id="A0A6L9L4U3"/>
<evidence type="ECO:0000313" key="1">
    <source>
        <dbReference type="EMBL" id="NDU93873.1"/>
    </source>
</evidence>
<accession>A0A6L9L4U3</accession>
<dbReference type="Proteomes" id="UP000474175">
    <property type="component" value="Unassembled WGS sequence"/>
</dbReference>
<dbReference type="NCBIfam" id="NF005994">
    <property type="entry name" value="PRK08118.1"/>
    <property type="match status" value="1"/>
</dbReference>
<gene>
    <name evidence="1" type="ORF">GK108_03235</name>
</gene>
<dbReference type="PANTHER" id="PTHR37816">
    <property type="entry name" value="YALI0E33011P"/>
    <property type="match status" value="1"/>
</dbReference>
<name>A0A6L9L4U3_9BACT</name>
<protein>
    <submittedName>
        <fullName evidence="1">DNA topology modulation protein</fullName>
    </submittedName>
</protein>
<comment type="caution">
    <text evidence="1">The sequence shown here is derived from an EMBL/GenBank/DDBJ whole genome shotgun (WGS) entry which is preliminary data.</text>
</comment>